<dbReference type="eggNOG" id="COG4339">
    <property type="taxonomic scope" value="Bacteria"/>
</dbReference>
<dbReference type="AlphaFoldDB" id="Q2SEE6"/>
<name>Q2SEE6_HAHCH</name>
<dbReference type="RefSeq" id="WP_011398045.1">
    <property type="nucleotide sequence ID" value="NC_007645.1"/>
</dbReference>
<dbReference type="OrthoDB" id="9808993at2"/>
<organism evidence="1 2">
    <name type="scientific">Hahella chejuensis (strain KCTC 2396)</name>
    <dbReference type="NCBI Taxonomy" id="349521"/>
    <lineage>
        <taxon>Bacteria</taxon>
        <taxon>Pseudomonadati</taxon>
        <taxon>Pseudomonadota</taxon>
        <taxon>Gammaproteobacteria</taxon>
        <taxon>Oceanospirillales</taxon>
        <taxon>Hahellaceae</taxon>
        <taxon>Hahella</taxon>
    </lineage>
</organism>
<dbReference type="PANTHER" id="PTHR21174:SF0">
    <property type="entry name" value="HD PHOSPHOHYDROLASE FAMILY PROTEIN-RELATED"/>
    <property type="match status" value="1"/>
</dbReference>
<dbReference type="InterPro" id="IPR009218">
    <property type="entry name" value="HD_phosphohydro"/>
</dbReference>
<protein>
    <submittedName>
        <fullName evidence="1">Uncharacterized protein conserved in bacteria</fullName>
    </submittedName>
</protein>
<sequence length="212" mass="24720">MSEDHLVIRWRQLFPHADPETVQSCFDGLRRAYTEPHRHYHTLDHIQACLRHLEEATGELEEPRAVALALWYHDIVYQPGNADNEADSARRAVAELRQLGESDEMAEKVRALILHTRHPSQPDSHDAALLVDIDLAVLGAAPVLYDQYEDWIRQEYKGIPWPQYCAGRRRVLQGFLNDAFIYHTERFRRERESSARMNLKRALTRLTEQEGK</sequence>
<dbReference type="KEGG" id="hch:HCH_04271"/>
<keyword evidence="2" id="KW-1185">Reference proteome</keyword>
<evidence type="ECO:0000313" key="1">
    <source>
        <dbReference type="EMBL" id="ABC30978.1"/>
    </source>
</evidence>
<evidence type="ECO:0000313" key="2">
    <source>
        <dbReference type="Proteomes" id="UP000000238"/>
    </source>
</evidence>
<dbReference type="PANTHER" id="PTHR21174">
    <property type="match status" value="1"/>
</dbReference>
<gene>
    <name evidence="1" type="ordered locus">HCH_04271</name>
</gene>
<accession>Q2SEE6</accession>
<proteinExistence type="predicted"/>
<dbReference type="PIRSF" id="PIRSF035170">
    <property type="entry name" value="HD_phosphohydro"/>
    <property type="match status" value="1"/>
</dbReference>
<dbReference type="EMBL" id="CP000155">
    <property type="protein sequence ID" value="ABC30978.1"/>
    <property type="molecule type" value="Genomic_DNA"/>
</dbReference>
<reference evidence="1 2" key="1">
    <citation type="journal article" date="2005" name="Nucleic Acids Res.">
        <title>Genomic blueprint of Hahella chejuensis, a marine microbe producing an algicidal agent.</title>
        <authorList>
            <person name="Jeong H."/>
            <person name="Yim J.H."/>
            <person name="Lee C."/>
            <person name="Choi S.-H."/>
            <person name="Park Y.K."/>
            <person name="Yoon S.H."/>
            <person name="Hur C.-G."/>
            <person name="Kang H.-Y."/>
            <person name="Kim D."/>
            <person name="Lee H.H."/>
            <person name="Park K.H."/>
            <person name="Park S.-H."/>
            <person name="Park H.-S."/>
            <person name="Lee H.K."/>
            <person name="Oh T.K."/>
            <person name="Kim J.F."/>
        </authorList>
    </citation>
    <scope>NUCLEOTIDE SEQUENCE [LARGE SCALE GENOMIC DNA]</scope>
    <source>
        <strain evidence="1 2">KCTC 2396</strain>
    </source>
</reference>
<dbReference type="SUPFAM" id="SSF109604">
    <property type="entry name" value="HD-domain/PDEase-like"/>
    <property type="match status" value="1"/>
</dbReference>
<dbReference type="Gene3D" id="1.10.3210.10">
    <property type="entry name" value="Hypothetical protein af1432"/>
    <property type="match status" value="1"/>
</dbReference>
<dbReference type="Proteomes" id="UP000000238">
    <property type="component" value="Chromosome"/>
</dbReference>
<dbReference type="HOGENOM" id="CLU_051795_2_0_6"/>